<dbReference type="EMBL" id="RQJO01000016">
    <property type="protein sequence ID" value="RRA98032.1"/>
    <property type="molecule type" value="Genomic_DNA"/>
</dbReference>
<evidence type="ECO:0000256" key="1">
    <source>
        <dbReference type="SAM" id="SignalP"/>
    </source>
</evidence>
<dbReference type="AlphaFoldDB" id="A0A3P1BB57"/>
<accession>A0A3P1BB57</accession>
<keyword evidence="4" id="KW-1185">Reference proteome</keyword>
<evidence type="ECO:0000313" key="3">
    <source>
        <dbReference type="EMBL" id="RRA98032.1"/>
    </source>
</evidence>
<dbReference type="InterPro" id="IPR010496">
    <property type="entry name" value="AL/BT2_dom"/>
</dbReference>
<dbReference type="GO" id="GO:0005975">
    <property type="term" value="P:carbohydrate metabolic process"/>
    <property type="evidence" value="ECO:0007669"/>
    <property type="project" value="UniProtKB-ARBA"/>
</dbReference>
<feature type="signal peptide" evidence="1">
    <location>
        <begin position="1"/>
        <end position="24"/>
    </location>
</feature>
<keyword evidence="1" id="KW-0732">Signal</keyword>
<dbReference type="GO" id="GO:0004553">
    <property type="term" value="F:hydrolase activity, hydrolyzing O-glycosyl compounds"/>
    <property type="evidence" value="ECO:0007669"/>
    <property type="project" value="UniProtKB-ARBA"/>
</dbReference>
<dbReference type="Gene3D" id="2.60.120.560">
    <property type="entry name" value="Exo-inulinase, domain 1"/>
    <property type="match status" value="1"/>
</dbReference>
<reference evidence="3 4" key="1">
    <citation type="submission" date="2018-11" db="EMBL/GenBank/DDBJ databases">
        <authorList>
            <person name="Zhou Z."/>
            <person name="Wang G."/>
        </authorList>
    </citation>
    <scope>NUCLEOTIDE SEQUENCE [LARGE SCALE GENOMIC DNA]</scope>
    <source>
        <strain evidence="3 4">KCTC52004</strain>
    </source>
</reference>
<dbReference type="Proteomes" id="UP000271925">
    <property type="component" value="Unassembled WGS sequence"/>
</dbReference>
<evidence type="ECO:0000313" key="4">
    <source>
        <dbReference type="Proteomes" id="UP000271925"/>
    </source>
</evidence>
<dbReference type="Pfam" id="PF06439">
    <property type="entry name" value="3keto-disac_hyd"/>
    <property type="match status" value="1"/>
</dbReference>
<sequence length="266" mass="29600">MGKLNLKFLAAILCLFVITGETTAQSKRSKTVRLFNGKNLKGWYRFVEKRGRENDVKKVFTVEKGLIHVSGEEYGSIITDEEYANYTLTVEFKWGDNTYAPRADRARDSGVLLHSTGPDGGYRGIWMRSIECQLIEGGTGDFLVVGDGTDNYALTATIAPNKEGGGRVFSPSGTPVTIHSGRIDWFDRDPNWKDVKGFRGAKDVEKPLGEWNTMVCVADEDRISSYLNGVLVNQATQVKPSKGRIQIQSEGAELFVRKVELVPLRK</sequence>
<dbReference type="InterPro" id="IPR013320">
    <property type="entry name" value="ConA-like_dom_sf"/>
</dbReference>
<name>A0A3P1BB57_9BACT</name>
<feature type="domain" description="3-keto-alpha-glucoside-1,2-lyase/3-keto-2-hydroxy-glucal hydratase" evidence="2">
    <location>
        <begin position="32"/>
        <end position="261"/>
    </location>
</feature>
<feature type="chain" id="PRO_5017945607" evidence="1">
    <location>
        <begin position="25"/>
        <end position="266"/>
    </location>
</feature>
<comment type="caution">
    <text evidence="3">The sequence shown here is derived from an EMBL/GenBank/DDBJ whole genome shotgun (WGS) entry which is preliminary data.</text>
</comment>
<dbReference type="OrthoDB" id="259356at2"/>
<organism evidence="3 4">
    <name type="scientific">Larkinella rosea</name>
    <dbReference type="NCBI Taxonomy" id="2025312"/>
    <lineage>
        <taxon>Bacteria</taxon>
        <taxon>Pseudomonadati</taxon>
        <taxon>Bacteroidota</taxon>
        <taxon>Cytophagia</taxon>
        <taxon>Cytophagales</taxon>
        <taxon>Spirosomataceae</taxon>
        <taxon>Larkinella</taxon>
    </lineage>
</organism>
<protein>
    <submittedName>
        <fullName evidence="3">DUF1080 domain-containing protein</fullName>
    </submittedName>
</protein>
<dbReference type="SUPFAM" id="SSF49899">
    <property type="entry name" value="Concanavalin A-like lectins/glucanases"/>
    <property type="match status" value="1"/>
</dbReference>
<proteinExistence type="predicted"/>
<dbReference type="RefSeq" id="WP_124879271.1">
    <property type="nucleotide sequence ID" value="NZ_RQJO01000016.1"/>
</dbReference>
<gene>
    <name evidence="3" type="ORF">EHT25_30645</name>
</gene>
<evidence type="ECO:0000259" key="2">
    <source>
        <dbReference type="Pfam" id="PF06439"/>
    </source>
</evidence>